<name>A0A9P1N460_9PELO</name>
<reference evidence="3" key="1">
    <citation type="submission" date="2022-11" db="EMBL/GenBank/DDBJ databases">
        <authorList>
            <person name="Kikuchi T."/>
        </authorList>
    </citation>
    <scope>NUCLEOTIDE SEQUENCE</scope>
    <source>
        <strain evidence="3">PS1010</strain>
    </source>
</reference>
<keyword evidence="2" id="KW-0812">Transmembrane</keyword>
<feature type="compositionally biased region" description="Basic and acidic residues" evidence="1">
    <location>
        <begin position="73"/>
        <end position="88"/>
    </location>
</feature>
<evidence type="ECO:0000313" key="3">
    <source>
        <dbReference type="EMBL" id="CAI5447161.1"/>
    </source>
</evidence>
<dbReference type="EMBL" id="CANHGI010000004">
    <property type="protein sequence ID" value="CAI5447161.1"/>
    <property type="molecule type" value="Genomic_DNA"/>
</dbReference>
<feature type="transmembrane region" description="Helical" evidence="2">
    <location>
        <begin position="12"/>
        <end position="30"/>
    </location>
</feature>
<organism evidence="3 4">
    <name type="scientific">Caenorhabditis angaria</name>
    <dbReference type="NCBI Taxonomy" id="860376"/>
    <lineage>
        <taxon>Eukaryota</taxon>
        <taxon>Metazoa</taxon>
        <taxon>Ecdysozoa</taxon>
        <taxon>Nematoda</taxon>
        <taxon>Chromadorea</taxon>
        <taxon>Rhabditida</taxon>
        <taxon>Rhabditina</taxon>
        <taxon>Rhabditomorpha</taxon>
        <taxon>Rhabditoidea</taxon>
        <taxon>Rhabditidae</taxon>
        <taxon>Peloderinae</taxon>
        <taxon>Caenorhabditis</taxon>
    </lineage>
</organism>
<feature type="transmembrane region" description="Helical" evidence="2">
    <location>
        <begin position="113"/>
        <end position="131"/>
    </location>
</feature>
<protein>
    <submittedName>
        <fullName evidence="3">Uncharacterized protein</fullName>
    </submittedName>
</protein>
<dbReference type="AlphaFoldDB" id="A0A9P1N460"/>
<proteinExistence type="predicted"/>
<keyword evidence="2" id="KW-1133">Transmembrane helix</keyword>
<feature type="compositionally biased region" description="Low complexity" evidence="1">
    <location>
        <begin position="47"/>
        <end position="60"/>
    </location>
</feature>
<comment type="caution">
    <text evidence="3">The sequence shown here is derived from an EMBL/GenBank/DDBJ whole genome shotgun (WGS) entry which is preliminary data.</text>
</comment>
<keyword evidence="2" id="KW-0472">Membrane</keyword>
<evidence type="ECO:0000313" key="4">
    <source>
        <dbReference type="Proteomes" id="UP001152747"/>
    </source>
</evidence>
<feature type="region of interest" description="Disordered" evidence="1">
    <location>
        <begin position="39"/>
        <end position="96"/>
    </location>
</feature>
<sequence>MLADRRIRKNLPVFIGLSVLLLFIFGYLYTSSFDSSHIGTSIDDEQSQSQSENEENSLQQNREDLQNPPYDETLSKDPRIRQRNREETANAESFYDEKLREKQEADRLSGNGFYFRFLSTLTLLSFAIFMLKNVLDKAELERNADVVEEDIDPLNNAAKPTKSWNSTLISQNVVGGSEAAKTWFRSRLPSRRYQKLLGDVESSPKSLGQPEHLELSEQHVLRRSKRYETLLTR</sequence>
<gene>
    <name evidence="3" type="ORF">CAMP_LOCUS9798</name>
</gene>
<evidence type="ECO:0000256" key="2">
    <source>
        <dbReference type="SAM" id="Phobius"/>
    </source>
</evidence>
<accession>A0A9P1N460</accession>
<evidence type="ECO:0000256" key="1">
    <source>
        <dbReference type="SAM" id="MobiDB-lite"/>
    </source>
</evidence>
<dbReference type="Proteomes" id="UP001152747">
    <property type="component" value="Unassembled WGS sequence"/>
</dbReference>
<keyword evidence="4" id="KW-1185">Reference proteome</keyword>